<evidence type="ECO:0000256" key="1">
    <source>
        <dbReference type="SAM" id="MobiDB-lite"/>
    </source>
</evidence>
<feature type="compositionally biased region" description="Low complexity" evidence="1">
    <location>
        <begin position="18"/>
        <end position="37"/>
    </location>
</feature>
<evidence type="ECO:0000313" key="3">
    <source>
        <dbReference type="Proteomes" id="UP000297229"/>
    </source>
</evidence>
<dbReference type="EMBL" id="PQXM01000050">
    <property type="protein sequence ID" value="TGO78897.1"/>
    <property type="molecule type" value="Genomic_DNA"/>
</dbReference>
<gene>
    <name evidence="2" type="ORF">BELL_0050g00080</name>
</gene>
<sequence>MLPVMPPIPSVSEHSKMLSPLSSPGASQSPAAGSTTADFESIDSSSQSFLSKTPKGICTPAQSPTVNSSSAATNGSDSNQTLTTMDSVSESSTAAASSGIPDTSQSMVTRNDESNESNELKEDMDLDKPDQVGASHSANNAISNTKSKKRESGNDESHQAGTSHSAKRPKKNAGLFNDGLDENNIIPDTGDLSGMRMTRAKKLSVGEKIETTNETVKKRHTAQYPTEAQKPNPDVKVIPKPYNSHDLKDKPLFEAENKDIWRLNVTKDMVPLFQAENKNVWRLKVTKRRVPVGQAQHVWLQSQPKSVRDKAKKMELEGTSDPLGVFLEKSRTTLPDGANAEDSVAVRYTSQYIKDNHTPIPEDERTRKNTKDTYTFKTYFPTSALIEHNPFYNVEYIETVLETKSKENFELKAKIQKAIRLQKMKNAEVAEAARVAKEAMGLPVASTKEYKRVGLECEMISDNELPLE</sequence>
<feature type="compositionally biased region" description="Basic and acidic residues" evidence="1">
    <location>
        <begin position="110"/>
        <end position="130"/>
    </location>
</feature>
<feature type="compositionally biased region" description="Polar residues" evidence="1">
    <location>
        <begin position="42"/>
        <end position="51"/>
    </location>
</feature>
<feature type="region of interest" description="Disordered" evidence="1">
    <location>
        <begin position="210"/>
        <end position="236"/>
    </location>
</feature>
<feature type="region of interest" description="Disordered" evidence="1">
    <location>
        <begin position="1"/>
        <end position="193"/>
    </location>
</feature>
<organism evidence="2 3">
    <name type="scientific">Botrytis elliptica</name>
    <dbReference type="NCBI Taxonomy" id="278938"/>
    <lineage>
        <taxon>Eukaryota</taxon>
        <taxon>Fungi</taxon>
        <taxon>Dikarya</taxon>
        <taxon>Ascomycota</taxon>
        <taxon>Pezizomycotina</taxon>
        <taxon>Leotiomycetes</taxon>
        <taxon>Helotiales</taxon>
        <taxon>Sclerotiniaceae</taxon>
        <taxon>Botrytis</taxon>
    </lineage>
</organism>
<comment type="caution">
    <text evidence="2">The sequence shown here is derived from an EMBL/GenBank/DDBJ whole genome shotgun (WGS) entry which is preliminary data.</text>
</comment>
<keyword evidence="3" id="KW-1185">Reference proteome</keyword>
<dbReference type="Proteomes" id="UP000297229">
    <property type="component" value="Unassembled WGS sequence"/>
</dbReference>
<reference evidence="2 3" key="1">
    <citation type="submission" date="2017-12" db="EMBL/GenBank/DDBJ databases">
        <title>Comparative genomics of Botrytis spp.</title>
        <authorList>
            <person name="Valero-Jimenez C.A."/>
            <person name="Tapia P."/>
            <person name="Veloso J."/>
            <person name="Silva-Moreno E."/>
            <person name="Staats M."/>
            <person name="Valdes J.H."/>
            <person name="Van Kan J.A.L."/>
        </authorList>
    </citation>
    <scope>NUCLEOTIDE SEQUENCE [LARGE SCALE GENOMIC DNA]</scope>
    <source>
        <strain evidence="2 3">Be9601</strain>
    </source>
</reference>
<feature type="compositionally biased region" description="Polar residues" evidence="1">
    <location>
        <begin position="100"/>
        <end position="109"/>
    </location>
</feature>
<feature type="compositionally biased region" description="Polar residues" evidence="1">
    <location>
        <begin position="134"/>
        <end position="145"/>
    </location>
</feature>
<feature type="compositionally biased region" description="Polar residues" evidence="1">
    <location>
        <begin position="60"/>
        <end position="86"/>
    </location>
</feature>
<evidence type="ECO:0000313" key="2">
    <source>
        <dbReference type="EMBL" id="TGO78897.1"/>
    </source>
</evidence>
<name>A0A4Z1KC43_9HELO</name>
<dbReference type="AlphaFoldDB" id="A0A4Z1KC43"/>
<feature type="compositionally biased region" description="Low complexity" evidence="1">
    <location>
        <begin position="87"/>
        <end position="98"/>
    </location>
</feature>
<proteinExistence type="predicted"/>
<protein>
    <submittedName>
        <fullName evidence="2">Uncharacterized protein</fullName>
    </submittedName>
</protein>
<accession>A0A4Z1KC43</accession>